<dbReference type="GO" id="GO:0005634">
    <property type="term" value="C:nucleus"/>
    <property type="evidence" value="ECO:0007669"/>
    <property type="project" value="TreeGrafter"/>
</dbReference>
<dbReference type="Proteomes" id="UP000318582">
    <property type="component" value="Unassembled WGS sequence"/>
</dbReference>
<dbReference type="InterPro" id="IPR015943">
    <property type="entry name" value="WD40/YVTN_repeat-like_dom_sf"/>
</dbReference>
<dbReference type="PROSITE" id="PS50294">
    <property type="entry name" value="WD_REPEATS_REGION"/>
    <property type="match status" value="2"/>
</dbReference>
<proteinExistence type="predicted"/>
<dbReference type="InterPro" id="IPR001680">
    <property type="entry name" value="WD40_rpt"/>
</dbReference>
<dbReference type="GO" id="GO:1990234">
    <property type="term" value="C:transferase complex"/>
    <property type="evidence" value="ECO:0007669"/>
    <property type="project" value="UniProtKB-ARBA"/>
</dbReference>
<dbReference type="CDD" id="cd00200">
    <property type="entry name" value="WD40"/>
    <property type="match status" value="1"/>
</dbReference>
<dbReference type="SUPFAM" id="SSF50978">
    <property type="entry name" value="WD40 repeat-like"/>
    <property type="match status" value="2"/>
</dbReference>
<dbReference type="STRING" id="109895.A0A507DXJ1"/>
<keyword evidence="5" id="KW-1185">Reference proteome</keyword>
<keyword evidence="1 3" id="KW-0853">WD repeat</keyword>
<dbReference type="PANTHER" id="PTHR22847">
    <property type="entry name" value="WD40 REPEAT PROTEIN"/>
    <property type="match status" value="1"/>
</dbReference>
<gene>
    <name evidence="4" type="ORF">PhCBS80983_g05115</name>
</gene>
<keyword evidence="2" id="KW-0677">Repeat</keyword>
<reference evidence="4 5" key="1">
    <citation type="journal article" date="2019" name="Sci. Rep.">
        <title>Comparative genomics of chytrid fungi reveal insights into the obligate biotrophic and pathogenic lifestyle of Synchytrium endobioticum.</title>
        <authorList>
            <person name="van de Vossenberg B.T.L.H."/>
            <person name="Warris S."/>
            <person name="Nguyen H.D.T."/>
            <person name="van Gent-Pelzer M.P.E."/>
            <person name="Joly D.L."/>
            <person name="van de Geest H.C."/>
            <person name="Bonants P.J.M."/>
            <person name="Smith D.S."/>
            <person name="Levesque C.A."/>
            <person name="van der Lee T.A.J."/>
        </authorList>
    </citation>
    <scope>NUCLEOTIDE SEQUENCE [LARGE SCALE GENOMIC DNA]</scope>
    <source>
        <strain evidence="4 5">CBS 809.83</strain>
    </source>
</reference>
<dbReference type="InterPro" id="IPR020472">
    <property type="entry name" value="WD40_PAC1"/>
</dbReference>
<dbReference type="InterPro" id="IPR019775">
    <property type="entry name" value="WD40_repeat_CS"/>
</dbReference>
<dbReference type="SMART" id="SM00320">
    <property type="entry name" value="WD40"/>
    <property type="match status" value="7"/>
</dbReference>
<dbReference type="Pfam" id="PF00400">
    <property type="entry name" value="WD40"/>
    <property type="match status" value="7"/>
</dbReference>
<feature type="repeat" description="WD" evidence="3">
    <location>
        <begin position="143"/>
        <end position="182"/>
    </location>
</feature>
<feature type="repeat" description="WD" evidence="3">
    <location>
        <begin position="223"/>
        <end position="262"/>
    </location>
</feature>
<dbReference type="PRINTS" id="PR00320">
    <property type="entry name" value="GPROTEINBRPT"/>
</dbReference>
<organism evidence="4 5">
    <name type="scientific">Powellomyces hirtus</name>
    <dbReference type="NCBI Taxonomy" id="109895"/>
    <lineage>
        <taxon>Eukaryota</taxon>
        <taxon>Fungi</taxon>
        <taxon>Fungi incertae sedis</taxon>
        <taxon>Chytridiomycota</taxon>
        <taxon>Chytridiomycota incertae sedis</taxon>
        <taxon>Chytridiomycetes</taxon>
        <taxon>Spizellomycetales</taxon>
        <taxon>Powellomycetaceae</taxon>
        <taxon>Powellomyces</taxon>
    </lineage>
</organism>
<evidence type="ECO:0000313" key="4">
    <source>
        <dbReference type="EMBL" id="TPX55678.1"/>
    </source>
</evidence>
<feature type="repeat" description="WD" evidence="3">
    <location>
        <begin position="303"/>
        <end position="333"/>
    </location>
</feature>
<dbReference type="PROSITE" id="PS50082">
    <property type="entry name" value="WD_REPEATS_2"/>
    <property type="match status" value="5"/>
</dbReference>
<evidence type="ECO:0000256" key="3">
    <source>
        <dbReference type="PROSITE-ProRule" id="PRU00221"/>
    </source>
</evidence>
<dbReference type="EMBL" id="QEAQ01000099">
    <property type="protein sequence ID" value="TPX55678.1"/>
    <property type="molecule type" value="Genomic_DNA"/>
</dbReference>
<evidence type="ECO:0000256" key="1">
    <source>
        <dbReference type="ARBA" id="ARBA00022574"/>
    </source>
</evidence>
<sequence>MTEQKKLRRCVGIYRGHEGTVYSLDIHGPAASPVMHTKVKKQRSGKILPEQDREASTHREDAVTLVSGSHDQSVMVWDVKLDMAQKGELTAQIKPEKTLNGHNADVYAVELVNMPHGPLHALSAGDSSVRFWNLETGEIVRSYTGHTNHVSCLKLKGKRAFSGSWDTTLRSWNLETGKPMHIFHGHTNIVNTIDVTDTDVYSGSWDTNVIQWCRSTGEPVATYRGHTDGVQCLQSHGELLLSGSMDKTIRVWNQKTVKTIRILKGHEGGVECLQAVKQLCFSGSYDKTIRCFKINTGECMAVFEGHTDGVYCLKFYNDIILSGSGDKTIRLWDARGLVPATSIPWWRRILSCSG</sequence>
<evidence type="ECO:0000256" key="2">
    <source>
        <dbReference type="ARBA" id="ARBA00022737"/>
    </source>
</evidence>
<dbReference type="Gene3D" id="2.130.10.10">
    <property type="entry name" value="YVTN repeat-like/Quinoprotein amine dehydrogenase"/>
    <property type="match status" value="2"/>
</dbReference>
<protein>
    <submittedName>
        <fullName evidence="4">Uncharacterized protein</fullName>
    </submittedName>
</protein>
<feature type="repeat" description="WD" evidence="3">
    <location>
        <begin position="99"/>
        <end position="142"/>
    </location>
</feature>
<dbReference type="PANTHER" id="PTHR22847:SF637">
    <property type="entry name" value="WD REPEAT DOMAIN 5B"/>
    <property type="match status" value="1"/>
</dbReference>
<dbReference type="AlphaFoldDB" id="A0A507DXJ1"/>
<feature type="repeat" description="WD" evidence="3">
    <location>
        <begin position="65"/>
        <end position="80"/>
    </location>
</feature>
<accession>A0A507DXJ1</accession>
<evidence type="ECO:0000313" key="5">
    <source>
        <dbReference type="Proteomes" id="UP000318582"/>
    </source>
</evidence>
<comment type="caution">
    <text evidence="4">The sequence shown here is derived from an EMBL/GenBank/DDBJ whole genome shotgun (WGS) entry which is preliminary data.</text>
</comment>
<name>A0A507DXJ1_9FUNG</name>
<dbReference type="InterPro" id="IPR036322">
    <property type="entry name" value="WD40_repeat_dom_sf"/>
</dbReference>
<dbReference type="PROSITE" id="PS00678">
    <property type="entry name" value="WD_REPEATS_1"/>
    <property type="match status" value="1"/>
</dbReference>